<keyword evidence="2" id="KW-0645">Protease</keyword>
<keyword evidence="3" id="KW-0732">Signal</keyword>
<keyword evidence="10" id="KW-1185">Reference proteome</keyword>
<dbReference type="GO" id="GO:0006508">
    <property type="term" value="P:proteolysis"/>
    <property type="evidence" value="ECO:0007669"/>
    <property type="project" value="UniProtKB-KW"/>
</dbReference>
<keyword evidence="6" id="KW-1015">Disulfide bond</keyword>
<keyword evidence="5" id="KW-0378">Hydrolase</keyword>
<evidence type="ECO:0000256" key="6">
    <source>
        <dbReference type="ARBA" id="ARBA00023157"/>
    </source>
</evidence>
<feature type="domain" description="Peptidase A1" evidence="8">
    <location>
        <begin position="311"/>
        <end position="640"/>
    </location>
</feature>
<dbReference type="GO" id="GO:0004190">
    <property type="term" value="F:aspartic-type endopeptidase activity"/>
    <property type="evidence" value="ECO:0007669"/>
    <property type="project" value="UniProtKB-KW"/>
</dbReference>
<proteinExistence type="inferred from homology"/>
<dbReference type="Gene3D" id="2.40.70.10">
    <property type="entry name" value="Acid Proteases"/>
    <property type="match status" value="2"/>
</dbReference>
<evidence type="ECO:0000313" key="9">
    <source>
        <dbReference type="EMBL" id="KAI0504133.1"/>
    </source>
</evidence>
<dbReference type="InterPro" id="IPR032799">
    <property type="entry name" value="TAXi_C"/>
</dbReference>
<dbReference type="Pfam" id="PF14541">
    <property type="entry name" value="TAXi_C"/>
    <property type="match status" value="1"/>
</dbReference>
<dbReference type="InterPro" id="IPR033121">
    <property type="entry name" value="PEPTIDASE_A1"/>
</dbReference>
<feature type="active site" evidence="7">
    <location>
        <position position="523"/>
    </location>
</feature>
<reference evidence="9" key="1">
    <citation type="journal article" date="2022" name="Front. Genet.">
        <title>Chromosome-Scale Assembly of the Dendrobium nobile Genome Provides Insights Into the Molecular Mechanism of the Biosynthesis of the Medicinal Active Ingredient of Dendrobium.</title>
        <authorList>
            <person name="Xu Q."/>
            <person name="Niu S.-C."/>
            <person name="Li K.-L."/>
            <person name="Zheng P.-J."/>
            <person name="Zhang X.-J."/>
            <person name="Jia Y."/>
            <person name="Liu Y."/>
            <person name="Niu Y.-X."/>
            <person name="Yu L.-H."/>
            <person name="Chen D.-F."/>
            <person name="Zhang G.-Q."/>
        </authorList>
    </citation>
    <scope>NUCLEOTIDE SEQUENCE</scope>
    <source>
        <tissue evidence="9">Leaf</tissue>
    </source>
</reference>
<comment type="similarity">
    <text evidence="1">Belongs to the peptidase A1 family.</text>
</comment>
<name>A0A8T3B679_DENNO</name>
<organism evidence="9 10">
    <name type="scientific">Dendrobium nobile</name>
    <name type="common">Orchid</name>
    <dbReference type="NCBI Taxonomy" id="94219"/>
    <lineage>
        <taxon>Eukaryota</taxon>
        <taxon>Viridiplantae</taxon>
        <taxon>Streptophyta</taxon>
        <taxon>Embryophyta</taxon>
        <taxon>Tracheophyta</taxon>
        <taxon>Spermatophyta</taxon>
        <taxon>Magnoliopsida</taxon>
        <taxon>Liliopsida</taxon>
        <taxon>Asparagales</taxon>
        <taxon>Orchidaceae</taxon>
        <taxon>Epidendroideae</taxon>
        <taxon>Malaxideae</taxon>
        <taxon>Dendrobiinae</taxon>
        <taxon>Dendrobium</taxon>
    </lineage>
</organism>
<dbReference type="PRINTS" id="PR00792">
    <property type="entry name" value="PEPSIN"/>
</dbReference>
<evidence type="ECO:0000256" key="7">
    <source>
        <dbReference type="PIRSR" id="PIRSR601461-1"/>
    </source>
</evidence>
<dbReference type="FunFam" id="2.40.70.10:FF:000013">
    <property type="entry name" value="Aspartyl protease AED1"/>
    <property type="match status" value="1"/>
</dbReference>
<dbReference type="Proteomes" id="UP000829196">
    <property type="component" value="Unassembled WGS sequence"/>
</dbReference>
<gene>
    <name evidence="9" type="ORF">KFK09_015081</name>
</gene>
<feature type="active site" evidence="7">
    <location>
        <position position="329"/>
    </location>
</feature>
<accession>A0A8T3B679</accession>
<evidence type="ECO:0000313" key="10">
    <source>
        <dbReference type="Proteomes" id="UP000829196"/>
    </source>
</evidence>
<dbReference type="PANTHER" id="PTHR13683:SF750">
    <property type="entry name" value="ASPARTYL PROTEASE AED1"/>
    <property type="match status" value="1"/>
</dbReference>
<dbReference type="EMBL" id="JAGYWB010000011">
    <property type="protein sequence ID" value="KAI0504133.1"/>
    <property type="molecule type" value="Genomic_DNA"/>
</dbReference>
<dbReference type="FunFam" id="2.40.70.10:FF:000021">
    <property type="entry name" value="Aspartyl protease AED1"/>
    <property type="match status" value="1"/>
</dbReference>
<comment type="caution">
    <text evidence="9">The sequence shown here is derived from an EMBL/GenBank/DDBJ whole genome shotgun (WGS) entry which is preliminary data.</text>
</comment>
<dbReference type="InterPro" id="IPR001461">
    <property type="entry name" value="Aspartic_peptidase_A1"/>
</dbReference>
<dbReference type="PANTHER" id="PTHR13683">
    <property type="entry name" value="ASPARTYL PROTEASES"/>
    <property type="match status" value="1"/>
</dbReference>
<evidence type="ECO:0000256" key="5">
    <source>
        <dbReference type="ARBA" id="ARBA00022801"/>
    </source>
</evidence>
<dbReference type="InterPro" id="IPR032861">
    <property type="entry name" value="TAXi_N"/>
</dbReference>
<evidence type="ECO:0000259" key="8">
    <source>
        <dbReference type="PROSITE" id="PS51767"/>
    </source>
</evidence>
<evidence type="ECO:0000256" key="1">
    <source>
        <dbReference type="ARBA" id="ARBA00007447"/>
    </source>
</evidence>
<sequence>MTKHYQQKLLNKRKFLVEVIPRSGEVNSIKMPILTLKGLFGQPRLTWSTRLTQGLGLGRTELVVWSSVKETFTPADLHRWIGGSLCPDPLCEISSKFAGEIDRIMPEKLHGLRGRAGKIVIGSFVRKNKMGGEKPVVVDSGSKDSSFQDEEEVNKGEKLVKTSFPPNPVKQRTQLLLLPPEAGREPDSFWFFLKQISSDVIPFLSLADTQELAGEHHVIDVNSLLPSSSCSMPDKSTSPSKLTVVHRDGWCSSRARQDKQSHVELLRRDQARVKNIHRQAASATSRLNPVRGSLFARVPANIGKALRTANYIITIGLGTPTKFFTVEFDTGSDLSWTQCAPCYNCYTQKDPFYDPTQSSTFSDILCTSDYCFDLDQFGCSSTSTCLFHEEYHDYSYTNGSFIQDTLTFSSDIIQNFRYGCGHNNTGQFGQVDGLLGLGRGAISIISQTAQLYNKVFSYCLPSRPSATGYLELGSSIPGVIYTPMLTNQNLPSFYFLKLIAISVGGSRLDLSPTVFTDPGTMLDSGTVISYLPPTAYSALRNIFRQYMAKYPIAPPLPSLDTCYDLTNYTIMYIPSIALIFDGEVTATLDSMGIVYGLRKSQVCLAFTENNDDSEVVVIGNVQQRRFNVVYDVGNLKIGFGANGCD</sequence>
<protein>
    <recommendedName>
        <fullName evidence="8">Peptidase A1 domain-containing protein</fullName>
    </recommendedName>
</protein>
<evidence type="ECO:0000256" key="3">
    <source>
        <dbReference type="ARBA" id="ARBA00022729"/>
    </source>
</evidence>
<evidence type="ECO:0000256" key="4">
    <source>
        <dbReference type="ARBA" id="ARBA00022750"/>
    </source>
</evidence>
<dbReference type="PROSITE" id="PS51767">
    <property type="entry name" value="PEPTIDASE_A1"/>
    <property type="match status" value="1"/>
</dbReference>
<dbReference type="AlphaFoldDB" id="A0A8T3B679"/>
<dbReference type="SUPFAM" id="SSF50630">
    <property type="entry name" value="Acid proteases"/>
    <property type="match status" value="1"/>
</dbReference>
<dbReference type="Pfam" id="PF14543">
    <property type="entry name" value="TAXi_N"/>
    <property type="match status" value="1"/>
</dbReference>
<keyword evidence="4" id="KW-0064">Aspartyl protease</keyword>
<dbReference type="InterPro" id="IPR021109">
    <property type="entry name" value="Peptidase_aspartic_dom_sf"/>
</dbReference>
<dbReference type="OrthoDB" id="2747330at2759"/>
<dbReference type="SMR" id="A0A8T3B679"/>
<evidence type="ECO:0000256" key="2">
    <source>
        <dbReference type="ARBA" id="ARBA00022670"/>
    </source>
</evidence>